<name>A0ABS8WZP0_9GAMM</name>
<gene>
    <name evidence="1" type="ORF">LXO92_01275</name>
</gene>
<keyword evidence="2" id="KW-1185">Reference proteome</keyword>
<sequence>MNDNICHYCLEIKDYFSIRGQYRVSKGKLLCYRLCLSCSRKLIGINSYSDKESRHIFLTTVKDNAKKDPLYVDS</sequence>
<evidence type="ECO:0000313" key="1">
    <source>
        <dbReference type="EMBL" id="MCE3531006.1"/>
    </source>
</evidence>
<reference evidence="1 2" key="1">
    <citation type="journal article" date="2024" name="Pathogens">
        <title>Characterization of a Novel Species of Legionella Isolated from a Healthcare Facility: Legionella resiliens sp. nov.</title>
        <authorList>
            <person name="Cristino S."/>
            <person name="Pascale M.R."/>
            <person name="Marino F."/>
            <person name="Derelitto C."/>
            <person name="Salaris S."/>
            <person name="Orsini M."/>
            <person name="Squarzoni S."/>
            <person name="Grottola A."/>
            <person name="Girolamini L."/>
        </authorList>
    </citation>
    <scope>NUCLEOTIDE SEQUENCE [LARGE SCALE GENOMIC DNA]</scope>
    <source>
        <strain evidence="1 2">8cVS16</strain>
    </source>
</reference>
<dbReference type="Proteomes" id="UP001320170">
    <property type="component" value="Unassembled WGS sequence"/>
</dbReference>
<dbReference type="EMBL" id="JAJTND010000001">
    <property type="protein sequence ID" value="MCE3531006.1"/>
    <property type="molecule type" value="Genomic_DNA"/>
</dbReference>
<evidence type="ECO:0000313" key="2">
    <source>
        <dbReference type="Proteomes" id="UP001320170"/>
    </source>
</evidence>
<accession>A0ABS8WZP0</accession>
<proteinExistence type="predicted"/>
<comment type="caution">
    <text evidence="1">The sequence shown here is derived from an EMBL/GenBank/DDBJ whole genome shotgun (WGS) entry which is preliminary data.</text>
</comment>
<dbReference type="RefSeq" id="WP_232890225.1">
    <property type="nucleotide sequence ID" value="NZ_JAJSPM010000001.1"/>
</dbReference>
<organism evidence="1 2">
    <name type="scientific">Legionella resiliens</name>
    <dbReference type="NCBI Taxonomy" id="2905958"/>
    <lineage>
        <taxon>Bacteria</taxon>
        <taxon>Pseudomonadati</taxon>
        <taxon>Pseudomonadota</taxon>
        <taxon>Gammaproteobacteria</taxon>
        <taxon>Legionellales</taxon>
        <taxon>Legionellaceae</taxon>
        <taxon>Legionella</taxon>
    </lineage>
</organism>
<protein>
    <submittedName>
        <fullName evidence="1">Uncharacterized protein</fullName>
    </submittedName>
</protein>